<reference evidence="2" key="1">
    <citation type="journal article" date="2019" name="Int. J. Syst. Evol. Microbiol.">
        <title>The Global Catalogue of Microorganisms (GCM) 10K type strain sequencing project: providing services to taxonomists for standard genome sequencing and annotation.</title>
        <authorList>
            <consortium name="The Broad Institute Genomics Platform"/>
            <consortium name="The Broad Institute Genome Sequencing Center for Infectious Disease"/>
            <person name="Wu L."/>
            <person name="Ma J."/>
        </authorList>
    </citation>
    <scope>NUCLEOTIDE SEQUENCE [LARGE SCALE GENOMIC DNA]</scope>
    <source>
        <strain evidence="2">JCM 14560</strain>
    </source>
</reference>
<dbReference type="Proteomes" id="UP001422759">
    <property type="component" value="Unassembled WGS sequence"/>
</dbReference>
<comment type="caution">
    <text evidence="1">The sequence shown here is derived from an EMBL/GenBank/DDBJ whole genome shotgun (WGS) entry which is preliminary data.</text>
</comment>
<name>A0ABP5LFN7_9ACTN</name>
<dbReference type="EMBL" id="BAAANT010000019">
    <property type="protein sequence ID" value="GAA2146382.1"/>
    <property type="molecule type" value="Genomic_DNA"/>
</dbReference>
<gene>
    <name evidence="1" type="ORF">GCM10009760_36130</name>
</gene>
<accession>A0ABP5LFN7</accession>
<protein>
    <submittedName>
        <fullName evidence="1">Uncharacterized protein</fullName>
    </submittedName>
</protein>
<sequence>MTEQPFKPVQAPAGNGGAPATSAAIKAAVEFVLKAKANEIGSWCARARAAKALEVTLAHVSAGPRRAQWVLVLQALITARGQAVLAALRALAGAAGLDAAVATGLMEIQKVRHGLTMADVTGPGDTPPTLPPGTVTYIEGFVYNTPFYRAVVKALADLQAEIASYAQRPTVLEPLILDIHQELDADAALLSTTVQAADAALQQVGTLNLGPFLTLLTGPLVLCRKNAADVLLLVTPDQVITDVGTGLVTNCTYTLEQQKQLIATARSSAATTCSTAQSSLRSCVLQLDPGFLQALAPLGQVAAGSQQACLTLLNTYQKPWLLCLAALAPAQITLLLDRCCRQVVQQQLTKRVKPTEAGLLSMAVQVLVDDTVDWDVACGRLGKLAYQDVALPPGVQATGWTAVGQCWLPNGFSTASLETDPLCLKHTVEDLGADPTPAKAAAYFADLVTACQTACAGWRSAGKPATYVAPPIALNGASWNIRVKNYLGQPQVFHVDSGYQKSPWVKRVV</sequence>
<proteinExistence type="predicted"/>
<keyword evidence="2" id="KW-1185">Reference proteome</keyword>
<dbReference type="RefSeq" id="WP_344466156.1">
    <property type="nucleotide sequence ID" value="NZ_BAAANT010000019.1"/>
</dbReference>
<organism evidence="1 2">
    <name type="scientific">Kitasatospora kazusensis</name>
    <dbReference type="NCBI Taxonomy" id="407974"/>
    <lineage>
        <taxon>Bacteria</taxon>
        <taxon>Bacillati</taxon>
        <taxon>Actinomycetota</taxon>
        <taxon>Actinomycetes</taxon>
        <taxon>Kitasatosporales</taxon>
        <taxon>Streptomycetaceae</taxon>
        <taxon>Kitasatospora</taxon>
    </lineage>
</organism>
<evidence type="ECO:0000313" key="2">
    <source>
        <dbReference type="Proteomes" id="UP001422759"/>
    </source>
</evidence>
<evidence type="ECO:0000313" key="1">
    <source>
        <dbReference type="EMBL" id="GAA2146382.1"/>
    </source>
</evidence>